<protein>
    <submittedName>
        <fullName evidence="1">Unannotated protein</fullName>
    </submittedName>
</protein>
<organism evidence="1">
    <name type="scientific">freshwater metagenome</name>
    <dbReference type="NCBI Taxonomy" id="449393"/>
    <lineage>
        <taxon>unclassified sequences</taxon>
        <taxon>metagenomes</taxon>
        <taxon>ecological metagenomes</taxon>
    </lineage>
</organism>
<proteinExistence type="predicted"/>
<name>A0A6J6FQX5_9ZZZZ</name>
<evidence type="ECO:0000313" key="1">
    <source>
        <dbReference type="EMBL" id="CAB4589343.1"/>
    </source>
</evidence>
<reference evidence="1" key="1">
    <citation type="submission" date="2020-05" db="EMBL/GenBank/DDBJ databases">
        <authorList>
            <person name="Chiriac C."/>
            <person name="Salcher M."/>
            <person name="Ghai R."/>
            <person name="Kavagutti S V."/>
        </authorList>
    </citation>
    <scope>NUCLEOTIDE SEQUENCE</scope>
</reference>
<accession>A0A6J6FQX5</accession>
<dbReference type="AlphaFoldDB" id="A0A6J6FQX5"/>
<dbReference type="EMBL" id="CAEZUE010000039">
    <property type="protein sequence ID" value="CAB4589343.1"/>
    <property type="molecule type" value="Genomic_DNA"/>
</dbReference>
<sequence>MADGTLITRLTDEMATNARIIIQVGREMNIPNYGIVIALATAAQESTLRNLNYGDRDSVGLFQQRPSSGWGTPQQILDPRYATRAFFGGPGSPTPGNTRGLLDIAGWQNKSVAAAAQAVQISAFPDAYAKWEASAWNWLFELT</sequence>
<gene>
    <name evidence="1" type="ORF">UFOPK1788_00433</name>
</gene>